<feature type="compositionally biased region" description="Low complexity" evidence="14">
    <location>
        <begin position="558"/>
        <end position="576"/>
    </location>
</feature>
<evidence type="ECO:0000256" key="6">
    <source>
        <dbReference type="ARBA" id="ARBA00012588"/>
    </source>
</evidence>
<keyword evidence="12" id="KW-0809">Transit peptide</keyword>
<dbReference type="InterPro" id="IPR001296">
    <property type="entry name" value="Glyco_trans_1"/>
</dbReference>
<dbReference type="Gene3D" id="3.40.50.2000">
    <property type="entry name" value="Glycogen Phosphorylase B"/>
    <property type="match status" value="2"/>
</dbReference>
<dbReference type="SUPFAM" id="SSF53756">
    <property type="entry name" value="UDP-Glycosyltransferase/glycogen phosphorylase"/>
    <property type="match status" value="1"/>
</dbReference>
<dbReference type="Gene3D" id="3.10.450.240">
    <property type="match status" value="1"/>
</dbReference>
<dbReference type="InterPro" id="IPR011835">
    <property type="entry name" value="GS/SS"/>
</dbReference>
<dbReference type="NCBIfam" id="TIGR02095">
    <property type="entry name" value="glgA"/>
    <property type="match status" value="1"/>
</dbReference>
<accession>A0AAW1T3R0</accession>
<feature type="region of interest" description="Disordered" evidence="14">
    <location>
        <begin position="234"/>
        <end position="258"/>
    </location>
</feature>
<dbReference type="FunFam" id="3.40.50.2000:FF:000025">
    <property type="entry name" value="Starch synthase, chloroplastic/amyloplastic"/>
    <property type="match status" value="1"/>
</dbReference>
<dbReference type="InterPro" id="IPR013534">
    <property type="entry name" value="Starch_synth_cat_dom"/>
</dbReference>
<keyword evidence="10" id="KW-0808">Transferase</keyword>
<feature type="compositionally biased region" description="Low complexity" evidence="14">
    <location>
        <begin position="517"/>
        <end position="536"/>
    </location>
</feature>
<dbReference type="GO" id="GO:0019252">
    <property type="term" value="P:starch biosynthetic process"/>
    <property type="evidence" value="ECO:0007669"/>
    <property type="project" value="UniProtKB-KW"/>
</dbReference>
<dbReference type="GO" id="GO:0004373">
    <property type="term" value="F:alpha-1,4-glucan glucosyltransferase (UDP-glucose donor) activity"/>
    <property type="evidence" value="ECO:0007669"/>
    <property type="project" value="InterPro"/>
</dbReference>
<dbReference type="CDD" id="cd03791">
    <property type="entry name" value="GT5_Glycogen_synthase_DULL1-like"/>
    <property type="match status" value="1"/>
</dbReference>
<dbReference type="GO" id="GO:0010021">
    <property type="term" value="P:amylopectin biosynthetic process"/>
    <property type="evidence" value="ECO:0007669"/>
    <property type="project" value="UniProtKB-ARBA"/>
</dbReference>
<dbReference type="SMART" id="SM00978">
    <property type="entry name" value="Tim44"/>
    <property type="match status" value="1"/>
</dbReference>
<organism evidence="16 17">
    <name type="scientific">Apatococcus fuscideae</name>
    <dbReference type="NCBI Taxonomy" id="2026836"/>
    <lineage>
        <taxon>Eukaryota</taxon>
        <taxon>Viridiplantae</taxon>
        <taxon>Chlorophyta</taxon>
        <taxon>core chlorophytes</taxon>
        <taxon>Trebouxiophyceae</taxon>
        <taxon>Chlorellales</taxon>
        <taxon>Chlorellaceae</taxon>
        <taxon>Apatococcus</taxon>
    </lineage>
</organism>
<evidence type="ECO:0000256" key="7">
    <source>
        <dbReference type="ARBA" id="ARBA00022528"/>
    </source>
</evidence>
<evidence type="ECO:0000256" key="13">
    <source>
        <dbReference type="ARBA" id="ARBA00023234"/>
    </source>
</evidence>
<dbReference type="GO" id="GO:0009507">
    <property type="term" value="C:chloroplast"/>
    <property type="evidence" value="ECO:0007669"/>
    <property type="project" value="UniProtKB-SubCell"/>
</dbReference>
<dbReference type="EMBL" id="JALJOV010000388">
    <property type="protein sequence ID" value="KAK9864139.1"/>
    <property type="molecule type" value="Genomic_DNA"/>
</dbReference>
<dbReference type="FunFam" id="3.40.50.2000:FF:000048">
    <property type="entry name" value="Starch synthase, chloroplastic/amyloplastic"/>
    <property type="match status" value="1"/>
</dbReference>
<proteinExistence type="inferred from homology"/>
<evidence type="ECO:0000256" key="14">
    <source>
        <dbReference type="SAM" id="MobiDB-lite"/>
    </source>
</evidence>
<evidence type="ECO:0000256" key="9">
    <source>
        <dbReference type="ARBA" id="ARBA00022676"/>
    </source>
</evidence>
<comment type="similarity">
    <text evidence="5">Belongs to the glycosyltransferase 1 family. Bacterial/plant glycogen synthase subfamily.</text>
</comment>
<feature type="domain" description="Tim44-like" evidence="15">
    <location>
        <begin position="337"/>
        <end position="495"/>
    </location>
</feature>
<evidence type="ECO:0000256" key="12">
    <source>
        <dbReference type="ARBA" id="ARBA00022946"/>
    </source>
</evidence>
<evidence type="ECO:0000256" key="2">
    <source>
        <dbReference type="ARBA" id="ARBA00004229"/>
    </source>
</evidence>
<dbReference type="PANTHER" id="PTHR45825:SF2">
    <property type="entry name" value="STARCH SYNTHASE 2, CHLOROPLASTIC_AMYLOPLASTIC"/>
    <property type="match status" value="1"/>
</dbReference>
<evidence type="ECO:0000256" key="1">
    <source>
        <dbReference type="ARBA" id="ARBA00001478"/>
    </source>
</evidence>
<dbReference type="InterPro" id="IPR032710">
    <property type="entry name" value="NTF2-like_dom_sf"/>
</dbReference>
<keyword evidence="9" id="KW-0328">Glycosyltransferase</keyword>
<dbReference type="Proteomes" id="UP001485043">
    <property type="component" value="Unassembled WGS sequence"/>
</dbReference>
<dbReference type="EC" id="2.4.1.21" evidence="6"/>
<evidence type="ECO:0000256" key="3">
    <source>
        <dbReference type="ARBA" id="ARBA00004602"/>
    </source>
</evidence>
<keyword evidence="17" id="KW-1185">Reference proteome</keyword>
<feature type="region of interest" description="Disordered" evidence="14">
    <location>
        <begin position="102"/>
        <end position="210"/>
    </location>
</feature>
<comment type="subcellular location">
    <subcellularLocation>
        <location evidence="3">Plastid</location>
        <location evidence="3">Amyloplast</location>
    </subcellularLocation>
    <subcellularLocation>
        <location evidence="2">Plastid</location>
        <location evidence="2">Chloroplast</location>
    </subcellularLocation>
</comment>
<dbReference type="GO" id="GO:0009501">
    <property type="term" value="C:amyloplast"/>
    <property type="evidence" value="ECO:0007669"/>
    <property type="project" value="UniProtKB-SubCell"/>
</dbReference>
<dbReference type="Pfam" id="PF08323">
    <property type="entry name" value="Glyco_transf_5"/>
    <property type="match status" value="1"/>
</dbReference>
<feature type="region of interest" description="Disordered" evidence="14">
    <location>
        <begin position="459"/>
        <end position="484"/>
    </location>
</feature>
<dbReference type="HAMAP" id="MF_00484">
    <property type="entry name" value="Glycogen_synth"/>
    <property type="match status" value="1"/>
</dbReference>
<name>A0AAW1T3R0_9CHLO</name>
<feature type="region of interest" description="Disordered" evidence="14">
    <location>
        <begin position="43"/>
        <end position="78"/>
    </location>
</feature>
<evidence type="ECO:0000313" key="17">
    <source>
        <dbReference type="Proteomes" id="UP001485043"/>
    </source>
</evidence>
<feature type="region of interest" description="Disordered" evidence="14">
    <location>
        <begin position="510"/>
        <end position="536"/>
    </location>
</feature>
<dbReference type="SUPFAM" id="SSF54427">
    <property type="entry name" value="NTF2-like"/>
    <property type="match status" value="1"/>
</dbReference>
<dbReference type="GO" id="GO:0009011">
    <property type="term" value="F:alpha-1,4-glucan glucosyltransferase (ADP-glucose donor) activity"/>
    <property type="evidence" value="ECO:0007669"/>
    <property type="project" value="UniProtKB-EC"/>
</dbReference>
<feature type="region of interest" description="Disordered" evidence="14">
    <location>
        <begin position="558"/>
        <end position="591"/>
    </location>
</feature>
<sequence>MIPSLRRLAQVARSAQAISRQQFRCESAFAEFKKTVQKELDRNPELKKSLDGLKEKTEAASEAARERSKEASGAYSKAAESASAAAASWWGKANEATTAFREQAGKASSAASQAVREQYDGLKSSAASQAESARAEGDSGAQSSADADQAQQQKQQQAGGSPRSETQGFAASGADASSSGEHSGSRQESSQQQERQRSSAGSSTSGTAAPSFMARISNIASVVRHEVSEAILPRSQQQSLTRVRPDHLRQQTSGDAPSALAVVQQPVSAWRQHVNDLQDKLGGHPLFRSLKGLRQNKVFDKAGDVAEEVRQRWETSDSPLVLRLQNMSDSVFTETEMAQALKEIRMREPGFDMVLFLRSLKTDVPTIIKAYLLADLPALKEHCSKQLMERFSGIIAAQQKEGITSDATMLDWSDVELVDLKMLEGDPAIIVQFTCQQINCQPHLRGCLIQRPRLPQKATCNISTRGRRRHDRRSAATTDRGAADEDMWQLHEELLAQLEDRKKRHTELLSRLEQDRSTQGSQSSQQDSASISTATPPTSLTFQEREADQDELHQLEQQTEQLQQQPQQQQQQQPQQVATKSEPAHEESPLCGENQLNVIMVGIECAPWSKTGGLGDVMGALPKALKRRGHRVMAVAPRYANYTEGWETGVRIRFHIFGKDEEVGYFHGYIDGVDWVFIDHPCFHGREHDIYGGSRQDIQFRCALLCKAAIEAPWHVPCGGSVYGDENLVYLANDWHTGLLPVYLQVHYREHNKLTYARSVFVIHNIAHQGRGPMDEVNPMEIPGQHHDLFRLYDPIGGEHMNVMKAAFITSHRIVAVSHGYAWECQTQEGGWGLDNTLREHSWKLRGIVNGIDYSEWSPSVDLNLKSDGYRNYNVSSMREGKAACKRALQREMGLPEDPNVPMLGFIGRLDYQKGVDLIRDSYDWMMGEGVQLIMLGSGRGDLEDSLREMEANRHGQCRGWVGFSSAMAHRITAACDILLMPSRFEPCGLNQLYAMAYGTVPVVHAVGGLRDTVQNYNPYENTGTGWSFQWADGGAFREAIGNALYTYRSYRESFDGIAKRGMTSDLSWDKSAEQYEEVLVAAKYQW</sequence>
<dbReference type="AlphaFoldDB" id="A0AAW1T3R0"/>
<evidence type="ECO:0000256" key="11">
    <source>
        <dbReference type="ARBA" id="ARBA00022922"/>
    </source>
</evidence>
<evidence type="ECO:0000313" key="16">
    <source>
        <dbReference type="EMBL" id="KAK9864139.1"/>
    </source>
</evidence>
<comment type="catalytic activity">
    <reaction evidence="1">
        <text>[(1-&gt;4)-alpha-D-glucosyl](n) + ADP-alpha-D-glucose = [(1-&gt;4)-alpha-D-glucosyl](n+1) + ADP + H(+)</text>
        <dbReference type="Rhea" id="RHEA:18189"/>
        <dbReference type="Rhea" id="RHEA-COMP:9584"/>
        <dbReference type="Rhea" id="RHEA-COMP:9587"/>
        <dbReference type="ChEBI" id="CHEBI:15378"/>
        <dbReference type="ChEBI" id="CHEBI:15444"/>
        <dbReference type="ChEBI" id="CHEBI:57498"/>
        <dbReference type="ChEBI" id="CHEBI:456216"/>
        <dbReference type="EC" id="2.4.1.21"/>
    </reaction>
</comment>
<dbReference type="PANTHER" id="PTHR45825">
    <property type="entry name" value="GRANULE-BOUND STARCH SYNTHASE 1, CHLOROPLASTIC/AMYLOPLASTIC"/>
    <property type="match status" value="1"/>
</dbReference>
<feature type="compositionally biased region" description="Low complexity" evidence="14">
    <location>
        <begin position="124"/>
        <end position="209"/>
    </location>
</feature>
<feature type="compositionally biased region" description="Basic and acidic residues" evidence="14">
    <location>
        <begin position="43"/>
        <end position="70"/>
    </location>
</feature>
<evidence type="ECO:0000256" key="5">
    <source>
        <dbReference type="ARBA" id="ARBA00010281"/>
    </source>
</evidence>
<comment type="caution">
    <text evidence="16">The sequence shown here is derived from an EMBL/GenBank/DDBJ whole genome shotgun (WGS) entry which is preliminary data.</text>
</comment>
<dbReference type="InterPro" id="IPR007379">
    <property type="entry name" value="Tim44-like_dom"/>
</dbReference>
<gene>
    <name evidence="16" type="ORF">WJX84_002812</name>
</gene>
<dbReference type="Pfam" id="PF04280">
    <property type="entry name" value="Tim44"/>
    <property type="match status" value="1"/>
</dbReference>
<evidence type="ECO:0000256" key="10">
    <source>
        <dbReference type="ARBA" id="ARBA00022679"/>
    </source>
</evidence>
<keyword evidence="13" id="KW-0035">Amyloplast</keyword>
<reference evidence="16 17" key="1">
    <citation type="journal article" date="2024" name="Nat. Commun.">
        <title>Phylogenomics reveals the evolutionary origins of lichenization in chlorophyte algae.</title>
        <authorList>
            <person name="Puginier C."/>
            <person name="Libourel C."/>
            <person name="Otte J."/>
            <person name="Skaloud P."/>
            <person name="Haon M."/>
            <person name="Grisel S."/>
            <person name="Petersen M."/>
            <person name="Berrin J.G."/>
            <person name="Delaux P.M."/>
            <person name="Dal Grande F."/>
            <person name="Keller J."/>
        </authorList>
    </citation>
    <scope>NUCLEOTIDE SEQUENCE [LARGE SCALE GENOMIC DNA]</scope>
    <source>
        <strain evidence="16 17">SAG 2523</strain>
    </source>
</reference>
<evidence type="ECO:0000256" key="8">
    <source>
        <dbReference type="ARBA" id="ARBA00022640"/>
    </source>
</evidence>
<protein>
    <recommendedName>
        <fullName evidence="6">starch synthase</fullName>
        <ecNumber evidence="6">2.4.1.21</ecNumber>
    </recommendedName>
</protein>
<comment type="pathway">
    <text evidence="4">Glycan biosynthesis; starch biosynthesis.</text>
</comment>
<keyword evidence="11" id="KW-0750">Starch biosynthesis</keyword>
<keyword evidence="7" id="KW-0150">Chloroplast</keyword>
<evidence type="ECO:0000256" key="4">
    <source>
        <dbReference type="ARBA" id="ARBA00004727"/>
    </source>
</evidence>
<keyword evidence="8" id="KW-0934">Plastid</keyword>
<dbReference type="Pfam" id="PF00534">
    <property type="entry name" value="Glycos_transf_1"/>
    <property type="match status" value="1"/>
</dbReference>
<evidence type="ECO:0000259" key="15">
    <source>
        <dbReference type="SMART" id="SM00978"/>
    </source>
</evidence>